<keyword evidence="2" id="KW-0732">Signal</keyword>
<sequence>MKSKILAKPRASRRPLVATAIAALSVGTAAAADTELLDVLLKNGTITQTQYRALSQKGGNLGGADLLEILQKNGAITKDQYSSLSKKQSAPVAAAPAKAEDKDAAHVKLGEKGLEIESNDGNFKAKIGGRIQVDTQVNFNDNHNGQADHANTDLDNGVGFRRLRLYTEGIMWKDYEYRFEYDWARNGGGVNGITDAYLKYLHFKPFTITIGQMNEGKSMESVMSNNYLTFIERSLPNNAFIESGPNSKYQVGIMAETFEKAFNMPWTVRGGITTESVGAPAPGNSSNNTSAGNTNRNGFSGNTSYQLVGRGTLAPLYSKEDGYVLHTGVWGSWRSVNNNYNADGTYRNGGWQYLSQPDTDIDRTAWINTGNLTKGNKDAPGSFRADEVAMFGAELAGSYGPVHMEAEYMQAQIAGQGYSNQDLLQGFYVQGGWFLTGENRPYDEKKGTWNRVIPHSNFLFGDGWGAWEIAARYDTMDMNTKHINGGSINAGTLGVNWYLTPKVRFMTNWVHIFGTQTGSAGKCTTSATGNDTIGCFNGLSPDIWETAVRLDF</sequence>
<dbReference type="EMBL" id="FXAM01000001">
    <property type="protein sequence ID" value="SMF93501.1"/>
    <property type="molecule type" value="Genomic_DNA"/>
</dbReference>
<feature type="signal peptide" evidence="2">
    <location>
        <begin position="1"/>
        <end position="31"/>
    </location>
</feature>
<reference evidence="3 4" key="1">
    <citation type="submission" date="2016-12" db="EMBL/GenBank/DDBJ databases">
        <authorList>
            <person name="Song W.-J."/>
            <person name="Kurnit D.M."/>
        </authorList>
    </citation>
    <scope>NUCLEOTIDE SEQUENCE [LARGE SCALE GENOMIC DNA]</scope>
    <source>
        <strain evidence="3 4">175</strain>
    </source>
</reference>
<feature type="chain" id="PRO_5013142422" evidence="2">
    <location>
        <begin position="32"/>
        <end position="552"/>
    </location>
</feature>
<dbReference type="Proteomes" id="UP000192923">
    <property type="component" value="Unassembled WGS sequence"/>
</dbReference>
<protein>
    <submittedName>
        <fullName evidence="3">Phosphate-selective porin OprO and OprP</fullName>
    </submittedName>
</protein>
<dbReference type="RefSeq" id="WP_176225081.1">
    <property type="nucleotide sequence ID" value="NZ_FXAM01000001.1"/>
</dbReference>
<name>A0A1Y6CSU7_9GAMM</name>
<gene>
    <name evidence="3" type="ORF">SAMN02949497_0783</name>
</gene>
<dbReference type="Pfam" id="PF07396">
    <property type="entry name" value="Porin_O_P"/>
    <property type="match status" value="1"/>
</dbReference>
<feature type="region of interest" description="Disordered" evidence="1">
    <location>
        <begin position="273"/>
        <end position="298"/>
    </location>
</feature>
<dbReference type="InterPro" id="IPR023614">
    <property type="entry name" value="Porin_dom_sf"/>
</dbReference>
<accession>A0A1Y6CSU7</accession>
<evidence type="ECO:0000313" key="3">
    <source>
        <dbReference type="EMBL" id="SMF93501.1"/>
    </source>
</evidence>
<dbReference type="STRING" id="1760988.SAMN02949497_0783"/>
<organism evidence="3 4">
    <name type="scientific">Methylomagnum ishizawai</name>
    <dbReference type="NCBI Taxonomy" id="1760988"/>
    <lineage>
        <taxon>Bacteria</taxon>
        <taxon>Pseudomonadati</taxon>
        <taxon>Pseudomonadota</taxon>
        <taxon>Gammaproteobacteria</taxon>
        <taxon>Methylococcales</taxon>
        <taxon>Methylococcaceae</taxon>
        <taxon>Methylomagnum</taxon>
    </lineage>
</organism>
<evidence type="ECO:0000313" key="4">
    <source>
        <dbReference type="Proteomes" id="UP000192923"/>
    </source>
</evidence>
<feature type="compositionally biased region" description="Low complexity" evidence="1">
    <location>
        <begin position="279"/>
        <end position="298"/>
    </location>
</feature>
<proteinExistence type="predicted"/>
<evidence type="ECO:0000256" key="1">
    <source>
        <dbReference type="SAM" id="MobiDB-lite"/>
    </source>
</evidence>
<evidence type="ECO:0000256" key="2">
    <source>
        <dbReference type="SAM" id="SignalP"/>
    </source>
</evidence>
<keyword evidence="4" id="KW-1185">Reference proteome</keyword>
<dbReference type="InterPro" id="IPR010870">
    <property type="entry name" value="Porin_O/P"/>
</dbReference>
<dbReference type="AlphaFoldDB" id="A0A1Y6CSU7"/>
<dbReference type="Gene3D" id="2.40.160.10">
    <property type="entry name" value="Porin"/>
    <property type="match status" value="1"/>
</dbReference>